<feature type="region of interest" description="Disordered" evidence="1">
    <location>
        <begin position="127"/>
        <end position="257"/>
    </location>
</feature>
<dbReference type="AlphaFoldDB" id="K4QW47"/>
<dbReference type="HOGENOM" id="CLU_1081467_0_0_11"/>
<protein>
    <submittedName>
        <fullName evidence="2">Uncharacterized protein</fullName>
    </submittedName>
</protein>
<dbReference type="EMBL" id="HE971709">
    <property type="protein sequence ID" value="CCK24604.1"/>
    <property type="molecule type" value="Genomic_DNA"/>
</dbReference>
<evidence type="ECO:0000313" key="2">
    <source>
        <dbReference type="EMBL" id="CCK24604.1"/>
    </source>
</evidence>
<sequence length="257" mass="26211">MSPCVHTPGDASVDGLHPPAERGEFGSQQLPAPGAVPGAVDEQDDGIVVDCAGHAGRTFSKGTVRACGSTPVVARGRWCSGGEERGAHVSDMCGDTGSLVPLASLGSVNPGSPCSDVRRTCPGVHTSRLATTGSGRRSVADRNARRDWMGERRRGSTGGRPRAAGHARASLRRPDGGRSMGGRLPAASRGEVQRRSARELPAGGRGCAPADRVVGGRLLPADPETRFHAAQRAGGPGRGGRASVREGRRGGGPGGGR</sequence>
<reference evidence="2 3" key="1">
    <citation type="journal article" date="2012" name="J. Bacteriol.">
        <title>Genome sequence of the bacterium Streptomyces davawensis JCM 4913 and heterologous production of the unique antibiotic roseoflavin.</title>
        <authorList>
            <person name="Jankowitsch F."/>
            <person name="Schwarz J."/>
            <person name="Ruckert C."/>
            <person name="Gust B."/>
            <person name="Szczepanowski R."/>
            <person name="Blom J."/>
            <person name="Pelzer S."/>
            <person name="Kalinowski J."/>
            <person name="Mack M."/>
        </authorList>
    </citation>
    <scope>NUCLEOTIDE SEQUENCE [LARGE SCALE GENOMIC DNA]</scope>
    <source>
        <strain evidence="3">DSM 101723 / JCM 4913 / KCC S-0913 / 768</strain>
    </source>
</reference>
<dbReference type="KEGG" id="sdv:BN159_0225"/>
<dbReference type="Proteomes" id="UP000008043">
    <property type="component" value="Chromosome"/>
</dbReference>
<name>K4QW47_STRDJ</name>
<proteinExistence type="predicted"/>
<keyword evidence="3" id="KW-1185">Reference proteome</keyword>
<feature type="compositionally biased region" description="Basic and acidic residues" evidence="1">
    <location>
        <begin position="138"/>
        <end position="154"/>
    </location>
</feature>
<dbReference type="STRING" id="1214101.BN159_0225"/>
<evidence type="ECO:0000256" key="1">
    <source>
        <dbReference type="SAM" id="MobiDB-lite"/>
    </source>
</evidence>
<gene>
    <name evidence="2" type="ORF">BN159_0225</name>
</gene>
<evidence type="ECO:0000313" key="3">
    <source>
        <dbReference type="Proteomes" id="UP000008043"/>
    </source>
</evidence>
<accession>K4QW47</accession>
<organism evidence="2 3">
    <name type="scientific">Streptomyces davaonensis (strain DSM 101723 / JCM 4913 / KCC S-0913 / 768)</name>
    <dbReference type="NCBI Taxonomy" id="1214101"/>
    <lineage>
        <taxon>Bacteria</taxon>
        <taxon>Bacillati</taxon>
        <taxon>Actinomycetota</taxon>
        <taxon>Actinomycetes</taxon>
        <taxon>Kitasatosporales</taxon>
        <taxon>Streptomycetaceae</taxon>
        <taxon>Streptomyces</taxon>
    </lineage>
</organism>
<feature type="region of interest" description="Disordered" evidence="1">
    <location>
        <begin position="1"/>
        <end position="38"/>
    </location>
</feature>